<dbReference type="GO" id="GO:0005576">
    <property type="term" value="C:extracellular region"/>
    <property type="evidence" value="ECO:0007669"/>
    <property type="project" value="UniProtKB-SubCell"/>
</dbReference>
<comment type="subcellular location">
    <subcellularLocation>
        <location evidence="1">Secreted</location>
    </subcellularLocation>
</comment>
<sequence length="285" mass="31836">MAEIIVTPPLKDATVKSARPEENFGVVFYLGVGRAGSNVERALIQFPLAGIPAGAVLLAAYLNLRLYENVYCGQTKEVALYRVLEPWEEYRVNFCNQPSYDPAPLSTVPLTRQIGGWISWDVSGVVRDWLTGTYPNYGFLVKVEDENRLSLVRFYSRECSCSACWPQLLVSYTYTERVCCEPLFREETETVTTGDTDQGSTPRDLSTWRTVTVLITNRGSNPAVVQGEISADGITWLSQGRTVMLAGGESYLFVPQVFLRYARVRYRSAFSGSPTTLVITSQFQS</sequence>
<dbReference type="OrthoDB" id="1677173at2"/>
<feature type="domain" description="Carbohydrate-binding module family 96" evidence="5">
    <location>
        <begin position="8"/>
        <end position="170"/>
    </location>
</feature>
<dbReference type="InterPro" id="IPR055372">
    <property type="entry name" value="CBM96"/>
</dbReference>
<keyword evidence="7" id="KW-1185">Reference proteome</keyword>
<dbReference type="Proteomes" id="UP000002620">
    <property type="component" value="Chromosome"/>
</dbReference>
<gene>
    <name evidence="6" type="ordered locus">Adeg_1130</name>
</gene>
<dbReference type="STRING" id="429009.Adeg_1130"/>
<dbReference type="Pfam" id="PF24517">
    <property type="entry name" value="CBM96"/>
    <property type="match status" value="1"/>
</dbReference>
<evidence type="ECO:0000313" key="7">
    <source>
        <dbReference type="Proteomes" id="UP000002620"/>
    </source>
</evidence>
<accession>C9RDC2</accession>
<dbReference type="Pfam" id="PF19912">
    <property type="entry name" value="DUF6385"/>
    <property type="match status" value="1"/>
</dbReference>
<dbReference type="KEGG" id="adg:Adeg_1130"/>
<evidence type="ECO:0000256" key="3">
    <source>
        <dbReference type="ARBA" id="ARBA00022729"/>
    </source>
</evidence>
<keyword evidence="2" id="KW-0964">Secreted</keyword>
<reference evidence="6 7" key="1">
    <citation type="submission" date="2009-10" db="EMBL/GenBank/DDBJ databases">
        <title>Complete sequence of chromosome of Ammonifex degensii KC4.</title>
        <authorList>
            <consortium name="US DOE Joint Genome Institute"/>
            <person name="Kerfeld C."/>
            <person name="Goodner B."/>
            <person name="Huber H."/>
            <person name="Stetter K."/>
            <person name="Lucas S."/>
            <person name="Copeland A."/>
            <person name="Lapidus A."/>
            <person name="Glavina del Rio T."/>
            <person name="Dalin E."/>
            <person name="Tice H."/>
            <person name="Bruce D."/>
            <person name="Goodwin L."/>
            <person name="Pitluck S."/>
            <person name="Saunders E."/>
            <person name="Brettin T."/>
            <person name="Detter J.C."/>
            <person name="Han C."/>
            <person name="Larimer F."/>
            <person name="Land M."/>
            <person name="Hauser L."/>
            <person name="Kyrpides N."/>
            <person name="Ovchinnikova G."/>
            <person name="Richardson P."/>
        </authorList>
    </citation>
    <scope>NUCLEOTIDE SEQUENCE [LARGE SCALE GENOMIC DNA]</scope>
    <source>
        <strain evidence="7">DSM 10501 / KC4</strain>
    </source>
</reference>
<dbReference type="Gene3D" id="2.60.120.970">
    <property type="match status" value="1"/>
</dbReference>
<proteinExistence type="predicted"/>
<evidence type="ECO:0000313" key="6">
    <source>
        <dbReference type="EMBL" id="ACX52249.1"/>
    </source>
</evidence>
<evidence type="ECO:0000259" key="4">
    <source>
        <dbReference type="Pfam" id="PF19912"/>
    </source>
</evidence>
<organism evidence="6 7">
    <name type="scientific">Ammonifex degensii (strain DSM 10501 / KC4)</name>
    <dbReference type="NCBI Taxonomy" id="429009"/>
    <lineage>
        <taxon>Bacteria</taxon>
        <taxon>Bacillati</taxon>
        <taxon>Bacillota</taxon>
        <taxon>Clostridia</taxon>
        <taxon>Thermoanaerobacterales</taxon>
        <taxon>Thermoanaerobacteraceae</taxon>
        <taxon>Ammonifex</taxon>
    </lineage>
</organism>
<feature type="domain" description="DUF6385" evidence="4">
    <location>
        <begin position="204"/>
        <end position="285"/>
    </location>
</feature>
<protein>
    <submittedName>
        <fullName evidence="6">Uncharacterized protein</fullName>
    </submittedName>
</protein>
<dbReference type="HOGENOM" id="CLU_969104_0_0_9"/>
<dbReference type="EMBL" id="CP001785">
    <property type="protein sequence ID" value="ACX52249.1"/>
    <property type="molecule type" value="Genomic_DNA"/>
</dbReference>
<evidence type="ECO:0000256" key="2">
    <source>
        <dbReference type="ARBA" id="ARBA00022525"/>
    </source>
</evidence>
<evidence type="ECO:0000259" key="5">
    <source>
        <dbReference type="Pfam" id="PF24517"/>
    </source>
</evidence>
<dbReference type="eggNOG" id="COG3209">
    <property type="taxonomic scope" value="Bacteria"/>
</dbReference>
<dbReference type="NCBIfam" id="NF033679">
    <property type="entry name" value="DNRLRE_dom"/>
    <property type="match status" value="1"/>
</dbReference>
<dbReference type="RefSeq" id="WP_015739126.1">
    <property type="nucleotide sequence ID" value="NC_013385.1"/>
</dbReference>
<dbReference type="AlphaFoldDB" id="C9RDC2"/>
<evidence type="ECO:0000256" key="1">
    <source>
        <dbReference type="ARBA" id="ARBA00004613"/>
    </source>
</evidence>
<name>C9RDC2_AMMDK</name>
<keyword evidence="3" id="KW-0732">Signal</keyword>
<dbReference type="InterPro" id="IPR045965">
    <property type="entry name" value="DUF6385"/>
</dbReference>